<dbReference type="EMBL" id="JALJOV010002127">
    <property type="protein sequence ID" value="KAK9834122.1"/>
    <property type="molecule type" value="Genomic_DNA"/>
</dbReference>
<name>A0AAW1RLH2_9CHLO</name>
<dbReference type="PANTHER" id="PTHR15588:SF9">
    <property type="entry name" value="U6 SNRNA-ASSOCIATED SM-LIKE PROTEIN LSM8"/>
    <property type="match status" value="1"/>
</dbReference>
<dbReference type="GO" id="GO:0003729">
    <property type="term" value="F:mRNA binding"/>
    <property type="evidence" value="ECO:0007669"/>
    <property type="project" value="TreeGrafter"/>
</dbReference>
<keyword evidence="8 13" id="KW-0539">Nucleus</keyword>
<evidence type="ECO:0000256" key="7">
    <source>
        <dbReference type="ARBA" id="ARBA00023187"/>
    </source>
</evidence>
<accession>A0AAW1RLH2</accession>
<evidence type="ECO:0000313" key="16">
    <source>
        <dbReference type="Proteomes" id="UP001485043"/>
    </source>
</evidence>
<evidence type="ECO:0000256" key="11">
    <source>
        <dbReference type="ARBA" id="ARBA00063389"/>
    </source>
</evidence>
<evidence type="ECO:0000256" key="9">
    <source>
        <dbReference type="ARBA" id="ARBA00023274"/>
    </source>
</evidence>
<comment type="subcellular location">
    <subcellularLocation>
        <location evidence="1 13">Nucleus</location>
    </subcellularLocation>
</comment>
<dbReference type="FunFam" id="2.30.30.100:FF:000022">
    <property type="entry name" value="U6 snRNA-associated Sm-like protein LSm8"/>
    <property type="match status" value="1"/>
</dbReference>
<comment type="function">
    <text evidence="13">Plays role in pre-mRNA splicing as component of the U4/U6-U5 tri-snRNP complex that is involved in spliceosome assembly, and as component of the precatalytic spliceosome (spliceosome B complex). The heptameric LSM2-8 complex binds specifically to the 3'-terminal U-tract of U6 snRNA.</text>
</comment>
<dbReference type="InterPro" id="IPR010920">
    <property type="entry name" value="LSM_dom_sf"/>
</dbReference>
<comment type="caution">
    <text evidence="15">The sequence shown here is derived from an EMBL/GenBank/DDBJ whole genome shotgun (WGS) entry which is preliminary data.</text>
</comment>
<evidence type="ECO:0000256" key="10">
    <source>
        <dbReference type="ARBA" id="ARBA00056431"/>
    </source>
</evidence>
<proteinExistence type="inferred from homology"/>
<reference evidence="15 16" key="1">
    <citation type="journal article" date="2024" name="Nat. Commun.">
        <title>Phylogenomics reveals the evolutionary origins of lichenization in chlorophyte algae.</title>
        <authorList>
            <person name="Puginier C."/>
            <person name="Libourel C."/>
            <person name="Otte J."/>
            <person name="Skaloud P."/>
            <person name="Haon M."/>
            <person name="Grisel S."/>
            <person name="Petersen M."/>
            <person name="Berrin J.G."/>
            <person name="Delaux P.M."/>
            <person name="Dal Grande F."/>
            <person name="Keller J."/>
        </authorList>
    </citation>
    <scope>NUCLEOTIDE SEQUENCE [LARGE SCALE GENOMIC DNA]</scope>
    <source>
        <strain evidence="15 16">SAG 2523</strain>
    </source>
</reference>
<dbReference type="InterPro" id="IPR047575">
    <property type="entry name" value="Sm"/>
</dbReference>
<keyword evidence="3 13" id="KW-0507">mRNA processing</keyword>
<evidence type="ECO:0000256" key="13">
    <source>
        <dbReference type="RuleBase" id="RU365048"/>
    </source>
</evidence>
<gene>
    <name evidence="13" type="primary">LSM8</name>
    <name evidence="15" type="ORF">WJX84_008294</name>
</gene>
<dbReference type="Gene3D" id="2.30.30.100">
    <property type="match status" value="1"/>
</dbReference>
<evidence type="ECO:0000259" key="14">
    <source>
        <dbReference type="PROSITE" id="PS52002"/>
    </source>
</evidence>
<evidence type="ECO:0000256" key="3">
    <source>
        <dbReference type="ARBA" id="ARBA00022664"/>
    </source>
</evidence>
<protein>
    <recommendedName>
        <fullName evidence="12 13">U6 snRNA-associated Sm-like protein LSm8</fullName>
    </recommendedName>
</protein>
<dbReference type="SMART" id="SM00651">
    <property type="entry name" value="Sm"/>
    <property type="match status" value="1"/>
</dbReference>
<keyword evidence="6" id="KW-0007">Acetylation</keyword>
<dbReference type="CDD" id="cd01727">
    <property type="entry name" value="LSm8"/>
    <property type="match status" value="1"/>
</dbReference>
<keyword evidence="4 13" id="KW-0747">Spliceosome</keyword>
<dbReference type="InterPro" id="IPR034103">
    <property type="entry name" value="Lsm8"/>
</dbReference>
<keyword evidence="7 13" id="KW-0508">mRNA splicing</keyword>
<dbReference type="InterPro" id="IPR044642">
    <property type="entry name" value="PTHR15588"/>
</dbReference>
<comment type="function">
    <text evidence="10">Plays a role in pre-mRNA splicing as component of the U4/U6-U5 tri-snRNP complex that is involved in spliceosome assembly, and as component of the precatalytic spliceosome (spliceosome B complex). The heptameric LSM2-8 complex binds specifically to the 3'-terminal U-tract of U6 snRNA.</text>
</comment>
<keyword evidence="9 13" id="KW-0687">Ribonucleoprotein</keyword>
<evidence type="ECO:0000256" key="6">
    <source>
        <dbReference type="ARBA" id="ARBA00022990"/>
    </source>
</evidence>
<organism evidence="15 16">
    <name type="scientific">Apatococcus fuscideae</name>
    <dbReference type="NCBI Taxonomy" id="2026836"/>
    <lineage>
        <taxon>Eukaryota</taxon>
        <taxon>Viridiplantae</taxon>
        <taxon>Chlorophyta</taxon>
        <taxon>core chlorophytes</taxon>
        <taxon>Trebouxiophyceae</taxon>
        <taxon>Chlorellales</taxon>
        <taxon>Chlorellaceae</taxon>
        <taxon>Apatococcus</taxon>
    </lineage>
</organism>
<keyword evidence="16" id="KW-1185">Reference proteome</keyword>
<dbReference type="GO" id="GO:0046540">
    <property type="term" value="C:U4/U6 x U5 tri-snRNP complex"/>
    <property type="evidence" value="ECO:0007669"/>
    <property type="project" value="UniProtKB-UniRule"/>
</dbReference>
<evidence type="ECO:0000313" key="15">
    <source>
        <dbReference type="EMBL" id="KAK9834122.1"/>
    </source>
</evidence>
<evidence type="ECO:0000256" key="12">
    <source>
        <dbReference type="ARBA" id="ARBA00067760"/>
    </source>
</evidence>
<dbReference type="AlphaFoldDB" id="A0AAW1RLH2"/>
<sequence>MSEAGLADLVGVTISVITNDGRNIVGTLKGYDQATNVILDDCHERVYSTKTGVEQLVLGLYVIRGDNIAVVGEVDDELDSQIDLGQISAAPLKPLAH</sequence>
<dbReference type="Pfam" id="PF01423">
    <property type="entry name" value="LSM"/>
    <property type="match status" value="1"/>
</dbReference>
<comment type="subunit">
    <text evidence="11">Component of the precatalytic spliceosome (spliceosome B complex). Component of the U4/U6-U5 tri-snRNP complex, a building block of the precatalytic spliceosome (spliceosome B complex). The U4/U6-U5 tri-snRNP complex is composed of the U4, U6 and U5 snRNAs and at least PRPF3, PRPF4, PRPF6, PRPF8, PRPF31, SNRNP200, TXNL4A, SNRNP40, SNRPB, SNRPD1, SNRPD2, SNRPD3, SNRPE, SNRPF, SNRPG, DDX23, CD2BP2, PPIH, SNU13, EFTUD2, SART1 and USP39, plus LSM2, LSM3, LSM4, LSM5, LSM6, LSM7 and LSM8. LSM2, LSM3, LSM4, LSM5, LSM6, LSM7 and LSM8 form a heptameric, ring-shaped subcomplex (the LSM2-8 complex) that is part of the U4/U6-U5 tri-snRNP complex and the precatalytic spliceosome.</text>
</comment>
<comment type="subunit">
    <text evidence="13">LSm subunits form a heteromer with a doughnut shape.</text>
</comment>
<dbReference type="GO" id="GO:0071011">
    <property type="term" value="C:precatalytic spliceosome"/>
    <property type="evidence" value="ECO:0007669"/>
    <property type="project" value="TreeGrafter"/>
</dbReference>
<keyword evidence="5 13" id="KW-0694">RNA-binding</keyword>
<comment type="similarity">
    <text evidence="2 13">Belongs to the snRNP Sm proteins family.</text>
</comment>
<feature type="domain" description="Sm" evidence="14">
    <location>
        <begin position="1"/>
        <end position="77"/>
    </location>
</feature>
<evidence type="ECO:0000256" key="1">
    <source>
        <dbReference type="ARBA" id="ARBA00004123"/>
    </source>
</evidence>
<evidence type="ECO:0000256" key="8">
    <source>
        <dbReference type="ARBA" id="ARBA00023242"/>
    </source>
</evidence>
<evidence type="ECO:0000256" key="2">
    <source>
        <dbReference type="ARBA" id="ARBA00006850"/>
    </source>
</evidence>
<dbReference type="GO" id="GO:0000398">
    <property type="term" value="P:mRNA splicing, via spliceosome"/>
    <property type="evidence" value="ECO:0007669"/>
    <property type="project" value="UniProtKB-UniRule"/>
</dbReference>
<dbReference type="PROSITE" id="PS52002">
    <property type="entry name" value="SM"/>
    <property type="match status" value="1"/>
</dbReference>
<evidence type="ECO:0000256" key="4">
    <source>
        <dbReference type="ARBA" id="ARBA00022728"/>
    </source>
</evidence>
<dbReference type="SUPFAM" id="SSF50182">
    <property type="entry name" value="Sm-like ribonucleoproteins"/>
    <property type="match status" value="1"/>
</dbReference>
<dbReference type="PANTHER" id="PTHR15588">
    <property type="entry name" value="LSM1"/>
    <property type="match status" value="1"/>
</dbReference>
<dbReference type="InterPro" id="IPR001163">
    <property type="entry name" value="Sm_dom_euk/arc"/>
</dbReference>
<dbReference type="Proteomes" id="UP001485043">
    <property type="component" value="Unassembled WGS sequence"/>
</dbReference>
<evidence type="ECO:0000256" key="5">
    <source>
        <dbReference type="ARBA" id="ARBA00022884"/>
    </source>
</evidence>
<dbReference type="GO" id="GO:0005688">
    <property type="term" value="C:U6 snRNP"/>
    <property type="evidence" value="ECO:0007669"/>
    <property type="project" value="UniProtKB-UniRule"/>
</dbReference>